<dbReference type="SUPFAM" id="SSF50891">
    <property type="entry name" value="Cyclophilin-like"/>
    <property type="match status" value="1"/>
</dbReference>
<dbReference type="PROSITE" id="PS50089">
    <property type="entry name" value="ZF_RING_2"/>
    <property type="match status" value="1"/>
</dbReference>
<sequence>MAANNPGECSVCLDSYNERERRPRSLPCGHAFCSSCVTDLIKRDKLTCPSCRVSHKATSTSQFPICYGMEGLIRALKVHQVAPTAAEQGVDENLRSLLQEQDYSMDALDEVYQHLLDQLSMYESELAHRQDDHQGLITKLQELMEQNQAITRLLKDEQDSVEAVMKDIDDRRNQGHILKACLALVTTTQEAHAVRQDFYTYKLSTQDLVHTYQQQFPDVDVLYRSLRHRAVMGLVDPTSTLVFLDLGWGGSTKGTVYIRLSPDNGLARQFLLLCTGERGPSYAGTRMLEVYNKGKPGERVCGGDYDNVGEGVARLLPGLQVGPEYRKTPTAGTVRAEYGPASDNNAQFCIFTRDADWKISFAFGHVERGLQVVRSAVKHSNIKEVTVVNCGVVLPL</sequence>
<accession>A0A8J5N8D3</accession>
<keyword evidence="2 4" id="KW-0863">Zinc-finger</keyword>
<dbReference type="GO" id="GO:0008270">
    <property type="term" value="F:zinc ion binding"/>
    <property type="evidence" value="ECO:0007669"/>
    <property type="project" value="UniProtKB-KW"/>
</dbReference>
<dbReference type="Gene3D" id="3.30.40.10">
    <property type="entry name" value="Zinc/RING finger domain, C3HC4 (zinc finger)"/>
    <property type="match status" value="1"/>
</dbReference>
<dbReference type="Proteomes" id="UP000747542">
    <property type="component" value="Unassembled WGS sequence"/>
</dbReference>
<evidence type="ECO:0000256" key="5">
    <source>
        <dbReference type="SAM" id="Coils"/>
    </source>
</evidence>
<keyword evidence="5" id="KW-0175">Coiled coil</keyword>
<feature type="coiled-coil region" evidence="5">
    <location>
        <begin position="105"/>
        <end position="160"/>
    </location>
</feature>
<dbReference type="EMBL" id="JAHLQT010007025">
    <property type="protein sequence ID" value="KAG7174774.1"/>
    <property type="molecule type" value="Genomic_DNA"/>
</dbReference>
<keyword evidence="8" id="KW-1185">Reference proteome</keyword>
<evidence type="ECO:0000313" key="8">
    <source>
        <dbReference type="Proteomes" id="UP000747542"/>
    </source>
</evidence>
<dbReference type="SUPFAM" id="SSF57850">
    <property type="entry name" value="RING/U-box"/>
    <property type="match status" value="1"/>
</dbReference>
<dbReference type="Gene3D" id="2.40.100.10">
    <property type="entry name" value="Cyclophilin-like"/>
    <property type="match status" value="1"/>
</dbReference>
<organism evidence="7 8">
    <name type="scientific">Homarus americanus</name>
    <name type="common">American lobster</name>
    <dbReference type="NCBI Taxonomy" id="6706"/>
    <lineage>
        <taxon>Eukaryota</taxon>
        <taxon>Metazoa</taxon>
        <taxon>Ecdysozoa</taxon>
        <taxon>Arthropoda</taxon>
        <taxon>Crustacea</taxon>
        <taxon>Multicrustacea</taxon>
        <taxon>Malacostraca</taxon>
        <taxon>Eumalacostraca</taxon>
        <taxon>Eucarida</taxon>
        <taxon>Decapoda</taxon>
        <taxon>Pleocyemata</taxon>
        <taxon>Astacidea</taxon>
        <taxon>Nephropoidea</taxon>
        <taxon>Nephropidae</taxon>
        <taxon>Homarus</taxon>
    </lineage>
</organism>
<keyword evidence="3" id="KW-0862">Zinc</keyword>
<dbReference type="InterPro" id="IPR051435">
    <property type="entry name" value="RING_finger_E3_ubiq-ligases"/>
</dbReference>
<dbReference type="GO" id="GO:0016567">
    <property type="term" value="P:protein ubiquitination"/>
    <property type="evidence" value="ECO:0007669"/>
    <property type="project" value="TreeGrafter"/>
</dbReference>
<dbReference type="InterPro" id="IPR029000">
    <property type="entry name" value="Cyclophilin-like_dom_sf"/>
</dbReference>
<dbReference type="PANTHER" id="PTHR22791">
    <property type="entry name" value="RING-TYPE DOMAIN-CONTAINING PROTEIN"/>
    <property type="match status" value="1"/>
</dbReference>
<evidence type="ECO:0000259" key="6">
    <source>
        <dbReference type="PROSITE" id="PS50089"/>
    </source>
</evidence>
<evidence type="ECO:0000256" key="4">
    <source>
        <dbReference type="PROSITE-ProRule" id="PRU00175"/>
    </source>
</evidence>
<feature type="domain" description="RING-type" evidence="6">
    <location>
        <begin position="9"/>
        <end position="52"/>
    </location>
</feature>
<dbReference type="AlphaFoldDB" id="A0A8J5N8D3"/>
<dbReference type="Pfam" id="PF13639">
    <property type="entry name" value="zf-RING_2"/>
    <property type="match status" value="1"/>
</dbReference>
<keyword evidence="1" id="KW-0479">Metal-binding</keyword>
<dbReference type="InterPro" id="IPR017907">
    <property type="entry name" value="Znf_RING_CS"/>
</dbReference>
<evidence type="ECO:0000256" key="3">
    <source>
        <dbReference type="ARBA" id="ARBA00022833"/>
    </source>
</evidence>
<dbReference type="PANTHER" id="PTHR22791:SF6">
    <property type="entry name" value="RING-TYPE DOMAIN-CONTAINING PROTEIN"/>
    <property type="match status" value="1"/>
</dbReference>
<dbReference type="InterPro" id="IPR001841">
    <property type="entry name" value="Znf_RING"/>
</dbReference>
<evidence type="ECO:0000256" key="1">
    <source>
        <dbReference type="ARBA" id="ARBA00022723"/>
    </source>
</evidence>
<dbReference type="InterPro" id="IPR013083">
    <property type="entry name" value="Znf_RING/FYVE/PHD"/>
</dbReference>
<dbReference type="GO" id="GO:0061630">
    <property type="term" value="F:ubiquitin protein ligase activity"/>
    <property type="evidence" value="ECO:0007669"/>
    <property type="project" value="TreeGrafter"/>
</dbReference>
<name>A0A8J5N8D3_HOMAM</name>
<dbReference type="SMART" id="SM00184">
    <property type="entry name" value="RING"/>
    <property type="match status" value="1"/>
</dbReference>
<evidence type="ECO:0000313" key="7">
    <source>
        <dbReference type="EMBL" id="KAG7174774.1"/>
    </source>
</evidence>
<reference evidence="7" key="1">
    <citation type="journal article" date="2021" name="Sci. Adv.">
        <title>The American lobster genome reveals insights on longevity, neural, and immune adaptations.</title>
        <authorList>
            <person name="Polinski J.M."/>
            <person name="Zimin A.V."/>
            <person name="Clark K.F."/>
            <person name="Kohn A.B."/>
            <person name="Sadowski N."/>
            <person name="Timp W."/>
            <person name="Ptitsyn A."/>
            <person name="Khanna P."/>
            <person name="Romanova D.Y."/>
            <person name="Williams P."/>
            <person name="Greenwood S.J."/>
            <person name="Moroz L.L."/>
            <person name="Walt D.R."/>
            <person name="Bodnar A.G."/>
        </authorList>
    </citation>
    <scope>NUCLEOTIDE SEQUENCE</scope>
    <source>
        <strain evidence="7">GMGI-L3</strain>
    </source>
</reference>
<evidence type="ECO:0000256" key="2">
    <source>
        <dbReference type="ARBA" id="ARBA00022771"/>
    </source>
</evidence>
<protein>
    <submittedName>
        <fullName evidence="7">E3 ubiquitin-protein ligase NHLRC1-like 2</fullName>
    </submittedName>
</protein>
<gene>
    <name evidence="7" type="primary">Nhlrc1-L2</name>
    <name evidence="7" type="ORF">Hamer_G018092</name>
</gene>
<proteinExistence type="predicted"/>
<comment type="caution">
    <text evidence="7">The sequence shown here is derived from an EMBL/GenBank/DDBJ whole genome shotgun (WGS) entry which is preliminary data.</text>
</comment>
<dbReference type="PROSITE" id="PS00518">
    <property type="entry name" value="ZF_RING_1"/>
    <property type="match status" value="1"/>
</dbReference>